<sequence>MVDFGGNGLGLGKVMGMFCMGHRQQQAAQQGGESDEGFGKHILKRCWNEKVSRVDNTRSAGNLLRPLCIIFRKCGESVA</sequence>
<keyword evidence="2" id="KW-1185">Reference proteome</keyword>
<reference evidence="1 2" key="1">
    <citation type="submission" date="2022-02" db="EMBL/GenBank/DDBJ databases">
        <title>Phenotypic, genotypic and serological characterization of Edwardsiella ictaluri from catfish and ornamental fish species.</title>
        <authorList>
            <person name="Rose D."/>
            <person name="Tekedar H.C."/>
            <person name="Waldbieser G.C."/>
            <person name="Aarattuthodi S."/>
            <person name="Griffin M.J."/>
        </authorList>
    </citation>
    <scope>NUCLEOTIDE SEQUENCE [LARGE SCALE GENOMIC DNA]</scope>
    <source>
        <strain evidence="1 2">13 TAL-140 K3</strain>
    </source>
</reference>
<evidence type="ECO:0000313" key="1">
    <source>
        <dbReference type="EMBL" id="WFN98238.1"/>
    </source>
</evidence>
<protein>
    <submittedName>
        <fullName evidence="1">Uncharacterized protein</fullName>
    </submittedName>
</protein>
<organism evidence="1 2">
    <name type="scientific">Edwardsiella ictaluri</name>
    <dbReference type="NCBI Taxonomy" id="67780"/>
    <lineage>
        <taxon>Bacteria</taxon>
        <taxon>Pseudomonadati</taxon>
        <taxon>Pseudomonadota</taxon>
        <taxon>Gammaproteobacteria</taxon>
        <taxon>Enterobacterales</taxon>
        <taxon>Hafniaceae</taxon>
        <taxon>Edwardsiella</taxon>
    </lineage>
</organism>
<gene>
    <name evidence="1" type="ORF">MAY91_08195</name>
</gene>
<name>A0ABY8GLT5_EDWIC</name>
<evidence type="ECO:0000313" key="2">
    <source>
        <dbReference type="Proteomes" id="UP001222680"/>
    </source>
</evidence>
<dbReference type="EMBL" id="CP092014">
    <property type="protein sequence ID" value="WFN98238.1"/>
    <property type="molecule type" value="Genomic_DNA"/>
</dbReference>
<proteinExistence type="predicted"/>
<accession>A0ABY8GLT5</accession>
<dbReference type="Proteomes" id="UP001222680">
    <property type="component" value="Chromosome"/>
</dbReference>